<dbReference type="InterPro" id="IPR013166">
    <property type="entry name" value="Citrate_lyase_ligase_C"/>
</dbReference>
<reference evidence="10 12" key="2">
    <citation type="submission" date="2018-10" db="EMBL/GenBank/DDBJ databases">
        <title>Whole Genome of Vibrio owensii strain 170502, isolated from Acute Hepatopancreatic Necrosis Disease (AHPND) shrimp.</title>
        <authorList>
            <person name="Yan M."/>
            <person name="Wang X."/>
            <person name="Wang Y."/>
        </authorList>
    </citation>
    <scope>NUCLEOTIDE SEQUENCE [LARGE SCALE GENOMIC DNA]</scope>
    <source>
        <strain evidence="10 12">1700302</strain>
    </source>
</reference>
<evidence type="ECO:0000313" key="10">
    <source>
        <dbReference type="EMBL" id="AYO14991.1"/>
    </source>
</evidence>
<dbReference type="InterPro" id="IPR016181">
    <property type="entry name" value="Acyl_CoA_acyltransferase"/>
</dbReference>
<evidence type="ECO:0000256" key="4">
    <source>
        <dbReference type="ARBA" id="ARBA00051405"/>
    </source>
</evidence>
<dbReference type="InterPro" id="IPR004821">
    <property type="entry name" value="Cyt_trans-like"/>
</dbReference>
<comment type="catalytic activity">
    <reaction evidence="4 8">
        <text>holo-[citrate lyase ACP] + acetate + ATP = acetyl-[citrate lyase ACP] + AMP + diphosphate</text>
        <dbReference type="Rhea" id="RHEA:23788"/>
        <dbReference type="Rhea" id="RHEA-COMP:10158"/>
        <dbReference type="Rhea" id="RHEA-COMP:13710"/>
        <dbReference type="ChEBI" id="CHEBI:30089"/>
        <dbReference type="ChEBI" id="CHEBI:30616"/>
        <dbReference type="ChEBI" id="CHEBI:33019"/>
        <dbReference type="ChEBI" id="CHEBI:82683"/>
        <dbReference type="ChEBI" id="CHEBI:137976"/>
        <dbReference type="ChEBI" id="CHEBI:456215"/>
        <dbReference type="EC" id="6.2.1.22"/>
    </reaction>
</comment>
<gene>
    <name evidence="11" type="primary">citC</name>
    <name evidence="11" type="ORF">APZ19_09665</name>
    <name evidence="10" type="ORF">D0812_11420</name>
</gene>
<evidence type="ECO:0000256" key="7">
    <source>
        <dbReference type="ARBA" id="ARBA00068968"/>
    </source>
</evidence>
<evidence type="ECO:0000313" key="11">
    <source>
        <dbReference type="EMBL" id="QGH48860.1"/>
    </source>
</evidence>
<dbReference type="PANTHER" id="PTHR40599">
    <property type="entry name" value="[CITRATE [PRO-3S]-LYASE] LIGASE"/>
    <property type="match status" value="1"/>
</dbReference>
<dbReference type="FunFam" id="3.40.50.620:FF:000071">
    <property type="entry name" value="[Citrate [pro-3S]-lyase] ligase"/>
    <property type="match status" value="1"/>
</dbReference>
<dbReference type="Gene3D" id="3.40.50.620">
    <property type="entry name" value="HUPs"/>
    <property type="match status" value="1"/>
</dbReference>
<evidence type="ECO:0000259" key="9">
    <source>
        <dbReference type="PROSITE" id="PS51186"/>
    </source>
</evidence>
<dbReference type="NCBIfam" id="TIGR00124">
    <property type="entry name" value="cit_ly_ligase"/>
    <property type="match status" value="1"/>
</dbReference>
<keyword evidence="12" id="KW-1185">Reference proteome</keyword>
<feature type="domain" description="N-acetyltransferase" evidence="9">
    <location>
        <begin position="1"/>
        <end position="130"/>
    </location>
</feature>
<dbReference type="EMBL" id="CP033137">
    <property type="protein sequence ID" value="AYO14991.1"/>
    <property type="molecule type" value="Genomic_DNA"/>
</dbReference>
<reference evidence="11" key="3">
    <citation type="submission" date="2019-11" db="EMBL/GenBank/DDBJ databases">
        <title>Complete genome sequence of Vibrio owensii SH-14 isolated from shrimp with acute hepatopancreatic necrosis diease.</title>
        <authorList>
            <person name="Liang X."/>
            <person name="Wang Y."/>
        </authorList>
    </citation>
    <scope>NUCLEOTIDE SEQUENCE</scope>
    <source>
        <strain evidence="11">SH14</strain>
    </source>
</reference>
<accession>A0AAP9GFA6</accession>
<comment type="function">
    <text evidence="5 8">Acetylation of prosthetic group (2-(5''-phosphoribosyl)-3'-dephosphocoenzyme-A) of the gamma subunit of citrate lyase.</text>
</comment>
<evidence type="ECO:0000256" key="2">
    <source>
        <dbReference type="ARBA" id="ARBA00022741"/>
    </source>
</evidence>
<evidence type="ECO:0000256" key="8">
    <source>
        <dbReference type="PIRNR" id="PIRNR005751"/>
    </source>
</evidence>
<dbReference type="PANTHER" id="PTHR40599:SF1">
    <property type="entry name" value="[CITRATE [PRO-3S]-LYASE] LIGASE"/>
    <property type="match status" value="1"/>
</dbReference>
<dbReference type="PROSITE" id="PS51186">
    <property type="entry name" value="GNAT"/>
    <property type="match status" value="1"/>
</dbReference>
<dbReference type="EC" id="6.2.1.22" evidence="6 8"/>
<dbReference type="NCBIfam" id="TIGR00125">
    <property type="entry name" value="cyt_tran_rel"/>
    <property type="match status" value="1"/>
</dbReference>
<dbReference type="InterPro" id="IPR014729">
    <property type="entry name" value="Rossmann-like_a/b/a_fold"/>
</dbReference>
<evidence type="ECO:0000313" key="13">
    <source>
        <dbReference type="Proteomes" id="UP000390336"/>
    </source>
</evidence>
<dbReference type="GO" id="GO:0008771">
    <property type="term" value="F:[citrate (pro-3S)-lyase] ligase activity"/>
    <property type="evidence" value="ECO:0007669"/>
    <property type="project" value="UniProtKB-EC"/>
</dbReference>
<proteinExistence type="predicted"/>
<dbReference type="AlphaFoldDB" id="A0AAP9GFA6"/>
<dbReference type="InterPro" id="IPR005216">
    <property type="entry name" value="Citrate_lyase_ligase"/>
</dbReference>
<keyword evidence="3 8" id="KW-0067">ATP-binding</keyword>
<dbReference type="Pfam" id="PF08218">
    <property type="entry name" value="Citrate_ly_lig"/>
    <property type="match status" value="1"/>
</dbReference>
<dbReference type="CDD" id="cd02169">
    <property type="entry name" value="Citrate_lyase_ligase"/>
    <property type="match status" value="1"/>
</dbReference>
<dbReference type="Proteomes" id="UP000272136">
    <property type="component" value="Chromosome 1"/>
</dbReference>
<keyword evidence="2 8" id="KW-0547">Nucleotide-binding</keyword>
<keyword evidence="1 8" id="KW-0436">Ligase</keyword>
<dbReference type="SMART" id="SM00764">
    <property type="entry name" value="Citrate_ly_lig"/>
    <property type="match status" value="1"/>
</dbReference>
<dbReference type="EMBL" id="CP045859">
    <property type="protein sequence ID" value="QGH48860.1"/>
    <property type="molecule type" value="Genomic_DNA"/>
</dbReference>
<evidence type="ECO:0000256" key="1">
    <source>
        <dbReference type="ARBA" id="ARBA00022598"/>
    </source>
</evidence>
<organism evidence="11 13">
    <name type="scientific">Vibrio owensii</name>
    <dbReference type="NCBI Taxonomy" id="696485"/>
    <lineage>
        <taxon>Bacteria</taxon>
        <taxon>Pseudomonadati</taxon>
        <taxon>Pseudomonadota</taxon>
        <taxon>Gammaproteobacteria</taxon>
        <taxon>Vibrionales</taxon>
        <taxon>Vibrionaceae</taxon>
        <taxon>Vibrio</taxon>
    </lineage>
</organism>
<dbReference type="GO" id="GO:0005524">
    <property type="term" value="F:ATP binding"/>
    <property type="evidence" value="ECO:0007669"/>
    <property type="project" value="UniProtKB-UniRule"/>
</dbReference>
<evidence type="ECO:0000256" key="3">
    <source>
        <dbReference type="ARBA" id="ARBA00022840"/>
    </source>
</evidence>
<evidence type="ECO:0000313" key="12">
    <source>
        <dbReference type="Proteomes" id="UP000272136"/>
    </source>
</evidence>
<dbReference type="SUPFAM" id="SSF55729">
    <property type="entry name" value="Acyl-CoA N-acyltransferases (Nat)"/>
    <property type="match status" value="1"/>
</dbReference>
<dbReference type="SUPFAM" id="SSF52374">
    <property type="entry name" value="Nucleotidylyl transferase"/>
    <property type="match status" value="1"/>
</dbReference>
<dbReference type="InterPro" id="IPR000182">
    <property type="entry name" value="GNAT_dom"/>
</dbReference>
<dbReference type="Proteomes" id="UP000390336">
    <property type="component" value="Chromosome 1"/>
</dbReference>
<dbReference type="GO" id="GO:0016747">
    <property type="term" value="F:acyltransferase activity, transferring groups other than amino-acyl groups"/>
    <property type="evidence" value="ECO:0007669"/>
    <property type="project" value="InterPro"/>
</dbReference>
<sequence>MIMFDTYAFSRVNRNQYEKFGAITEFLTCYDLDVDADVERFVVAKSQGQIIACGGLAGSTLKSIAIDPALQGTGFSLRLMTELTTMAYEMGRFDLFLFTKPQNMQRFRESGFFPISFADDKLVLMENSQTNLRNFVRSLRKKKKEGDKIGSIVMNANPFTLGHQYLIETAASQCDWLHLFVVSEEGKGFAYHDRLNMIESGTKYIPNITIHHGSKYIISKATFPTYFIKEKRLIDYCHTAIDLNLYRQHIAPALGITHRFVGTEPDCVVTQYYNQQMKHRLTTKDLNGLPISVIEIERKCASGTTISASTVRKLLQKGQLDQLVHFLPSTSIDYLQRHTNALPCLTQETVAA</sequence>
<dbReference type="PIRSF" id="PIRSF005751">
    <property type="entry name" value="Acet_citr_lig"/>
    <property type="match status" value="1"/>
</dbReference>
<name>A0AAP9GFA6_9VIBR</name>
<evidence type="ECO:0000256" key="6">
    <source>
        <dbReference type="ARBA" id="ARBA00066591"/>
    </source>
</evidence>
<dbReference type="Gene3D" id="3.40.630.30">
    <property type="match status" value="1"/>
</dbReference>
<evidence type="ECO:0000256" key="5">
    <source>
        <dbReference type="ARBA" id="ARBA00058086"/>
    </source>
</evidence>
<protein>
    <recommendedName>
        <fullName evidence="7 8">[Citrate [pro-3S]-lyase] ligase</fullName>
        <ecNumber evidence="6 8">6.2.1.22</ecNumber>
    </recommendedName>
</protein>
<reference evidence="11 13" key="1">
    <citation type="journal article" date="2015" name="Genome Announc.">
        <title>Draft Genome Sequence of Vibrio owensii Strain SH-14, Which Causes Shrimp Acute Hepatopancreatic Necrosis Disease.</title>
        <authorList>
            <person name="Liu L."/>
            <person name="Xiao J."/>
            <person name="Xia X."/>
            <person name="Pan Y."/>
            <person name="Yan S."/>
            <person name="Wang Y."/>
        </authorList>
    </citation>
    <scope>NUCLEOTIDE SEQUENCE [LARGE SCALE GENOMIC DNA]</scope>
    <source>
        <strain evidence="11 13">SH14</strain>
    </source>
</reference>